<organism evidence="1 2">
    <name type="scientific">Actinoplanes ianthinogenes</name>
    <dbReference type="NCBI Taxonomy" id="122358"/>
    <lineage>
        <taxon>Bacteria</taxon>
        <taxon>Bacillati</taxon>
        <taxon>Actinomycetota</taxon>
        <taxon>Actinomycetes</taxon>
        <taxon>Micromonosporales</taxon>
        <taxon>Micromonosporaceae</taxon>
        <taxon>Actinoplanes</taxon>
    </lineage>
</organism>
<evidence type="ECO:0000313" key="1">
    <source>
        <dbReference type="EMBL" id="BCJ45071.1"/>
    </source>
</evidence>
<reference evidence="1 2" key="1">
    <citation type="submission" date="2020-08" db="EMBL/GenBank/DDBJ databases">
        <title>Whole genome shotgun sequence of Actinoplanes ianthinogenes NBRC 13996.</title>
        <authorList>
            <person name="Komaki H."/>
            <person name="Tamura T."/>
        </authorList>
    </citation>
    <scope>NUCLEOTIDE SEQUENCE [LARGE SCALE GENOMIC DNA]</scope>
    <source>
        <strain evidence="1 2">NBRC 13996</strain>
    </source>
</reference>
<keyword evidence="2" id="KW-1185">Reference proteome</keyword>
<name>A0ABM7M0E1_9ACTN</name>
<proteinExistence type="predicted"/>
<sequence length="203" mass="21632">MTVPARRRRAERIVTSLAAVVAAIFFWAAAPPPLPAARPPVPAPATSPPPRAVPAAIPGLTVAGVTKAWAARWKAKPAEATWGDRRVVTLTVPFPGHPRRTLALVLYRLPGDPAGVWMLSCGRDEWQPESDGVTDPAAMIDYCLHGVVSTTSYREITAWAKQVRPYDGTGQQALDRHQFAGYTFQSVGGGLAVDVTGGTGYPV</sequence>
<dbReference type="RefSeq" id="WP_189334686.1">
    <property type="nucleotide sequence ID" value="NZ_AP023356.1"/>
</dbReference>
<dbReference type="EMBL" id="AP023356">
    <property type="protein sequence ID" value="BCJ45071.1"/>
    <property type="molecule type" value="Genomic_DNA"/>
</dbReference>
<gene>
    <name evidence="1" type="ORF">Aiant_57280</name>
</gene>
<protein>
    <submittedName>
        <fullName evidence="1">Uncharacterized protein</fullName>
    </submittedName>
</protein>
<dbReference type="Proteomes" id="UP000676967">
    <property type="component" value="Chromosome"/>
</dbReference>
<accession>A0ABM7M0E1</accession>
<evidence type="ECO:0000313" key="2">
    <source>
        <dbReference type="Proteomes" id="UP000676967"/>
    </source>
</evidence>